<reference evidence="2 3" key="1">
    <citation type="submission" date="2024-08" db="EMBL/GenBank/DDBJ databases">
        <title>Insights into the chromosomal genome structure of Flemingia macrophylla.</title>
        <authorList>
            <person name="Ding Y."/>
            <person name="Zhao Y."/>
            <person name="Bi W."/>
            <person name="Wu M."/>
            <person name="Zhao G."/>
            <person name="Gong Y."/>
            <person name="Li W."/>
            <person name="Zhang P."/>
        </authorList>
    </citation>
    <scope>NUCLEOTIDE SEQUENCE [LARGE SCALE GENOMIC DNA]</scope>
    <source>
        <strain evidence="2">DYQJB</strain>
        <tissue evidence="2">Leaf</tissue>
    </source>
</reference>
<dbReference type="AlphaFoldDB" id="A0ABD1M9R9"/>
<dbReference type="Proteomes" id="UP001603857">
    <property type="component" value="Unassembled WGS sequence"/>
</dbReference>
<keyword evidence="1" id="KW-1133">Transmembrane helix</keyword>
<gene>
    <name evidence="2" type="ORF">Fmac_020060</name>
</gene>
<evidence type="ECO:0000256" key="1">
    <source>
        <dbReference type="SAM" id="Phobius"/>
    </source>
</evidence>
<keyword evidence="1" id="KW-0812">Transmembrane</keyword>
<organism evidence="2 3">
    <name type="scientific">Flemingia macrophylla</name>
    <dbReference type="NCBI Taxonomy" id="520843"/>
    <lineage>
        <taxon>Eukaryota</taxon>
        <taxon>Viridiplantae</taxon>
        <taxon>Streptophyta</taxon>
        <taxon>Embryophyta</taxon>
        <taxon>Tracheophyta</taxon>
        <taxon>Spermatophyta</taxon>
        <taxon>Magnoliopsida</taxon>
        <taxon>eudicotyledons</taxon>
        <taxon>Gunneridae</taxon>
        <taxon>Pentapetalae</taxon>
        <taxon>rosids</taxon>
        <taxon>fabids</taxon>
        <taxon>Fabales</taxon>
        <taxon>Fabaceae</taxon>
        <taxon>Papilionoideae</taxon>
        <taxon>50 kb inversion clade</taxon>
        <taxon>NPAAA clade</taxon>
        <taxon>indigoferoid/millettioid clade</taxon>
        <taxon>Phaseoleae</taxon>
        <taxon>Flemingia</taxon>
    </lineage>
</organism>
<sequence length="127" mass="13856">MAVSEMGKSWWVLCDNHYRQKVKPPNTPLCLQIPSPPIRCRCRRVVAGALDPKTEDKNSTSPSKEVEDLVYVGKVVAGSLAGGAVIKYGSALFPQITTPNLLLALLIILTPLLLALFLLIKESRTNS</sequence>
<proteinExistence type="predicted"/>
<dbReference type="EMBL" id="JBGMDY010000006">
    <property type="protein sequence ID" value="KAL2332479.1"/>
    <property type="molecule type" value="Genomic_DNA"/>
</dbReference>
<feature type="transmembrane region" description="Helical" evidence="1">
    <location>
        <begin position="69"/>
        <end position="89"/>
    </location>
</feature>
<comment type="caution">
    <text evidence="2">The sequence shown here is derived from an EMBL/GenBank/DDBJ whole genome shotgun (WGS) entry which is preliminary data.</text>
</comment>
<keyword evidence="1" id="KW-0472">Membrane</keyword>
<accession>A0ABD1M9R9</accession>
<evidence type="ECO:0000313" key="2">
    <source>
        <dbReference type="EMBL" id="KAL2332479.1"/>
    </source>
</evidence>
<protein>
    <submittedName>
        <fullName evidence="2">Uncharacterized protein</fullName>
    </submittedName>
</protein>
<feature type="transmembrane region" description="Helical" evidence="1">
    <location>
        <begin position="101"/>
        <end position="120"/>
    </location>
</feature>
<dbReference type="PANTHER" id="PTHR37224">
    <property type="entry name" value="OS02G0804400 PROTEIN"/>
    <property type="match status" value="1"/>
</dbReference>
<keyword evidence="3" id="KW-1185">Reference proteome</keyword>
<name>A0ABD1M9R9_9FABA</name>
<evidence type="ECO:0000313" key="3">
    <source>
        <dbReference type="Proteomes" id="UP001603857"/>
    </source>
</evidence>